<dbReference type="Gene3D" id="3.40.50.300">
    <property type="entry name" value="P-loop containing nucleotide triphosphate hydrolases"/>
    <property type="match status" value="1"/>
</dbReference>
<dbReference type="Proteomes" id="UP000002729">
    <property type="component" value="Unassembled WGS sequence"/>
</dbReference>
<dbReference type="EMBL" id="GL833122">
    <property type="protein sequence ID" value="EGB11431.1"/>
    <property type="molecule type" value="Genomic_DNA"/>
</dbReference>
<dbReference type="OrthoDB" id="205623at2759"/>
<evidence type="ECO:0000256" key="2">
    <source>
        <dbReference type="ARBA" id="ARBA00022679"/>
    </source>
</evidence>
<dbReference type="InterPro" id="IPR000863">
    <property type="entry name" value="Sulfotransferase_dom"/>
</dbReference>
<dbReference type="eggNOG" id="KOG1584">
    <property type="taxonomic scope" value="Eukaryota"/>
</dbReference>
<organism evidence="5">
    <name type="scientific">Aureococcus anophagefferens</name>
    <name type="common">Harmful bloom alga</name>
    <dbReference type="NCBI Taxonomy" id="44056"/>
    <lineage>
        <taxon>Eukaryota</taxon>
        <taxon>Sar</taxon>
        <taxon>Stramenopiles</taxon>
        <taxon>Ochrophyta</taxon>
        <taxon>Pelagophyceae</taxon>
        <taxon>Pelagomonadales</taxon>
        <taxon>Pelagomonadaceae</taxon>
        <taxon>Aureococcus</taxon>
    </lineage>
</organism>
<keyword evidence="2" id="KW-0808">Transferase</keyword>
<dbReference type="PANTHER" id="PTHR11783">
    <property type="entry name" value="SULFOTRANSFERASE SULT"/>
    <property type="match status" value="1"/>
</dbReference>
<accession>F0XZZ9</accession>
<dbReference type="GO" id="GO:0008146">
    <property type="term" value="F:sulfotransferase activity"/>
    <property type="evidence" value="ECO:0007669"/>
    <property type="project" value="InterPro"/>
</dbReference>
<dbReference type="RefSeq" id="XP_009033800.1">
    <property type="nucleotide sequence ID" value="XM_009035552.1"/>
</dbReference>
<dbReference type="InParanoid" id="F0XZZ9"/>
<dbReference type="SUPFAM" id="SSF52540">
    <property type="entry name" value="P-loop containing nucleoside triphosphate hydrolases"/>
    <property type="match status" value="1"/>
</dbReference>
<dbReference type="Pfam" id="PF00685">
    <property type="entry name" value="Sulfotransfer_1"/>
    <property type="match status" value="1"/>
</dbReference>
<evidence type="ECO:0000259" key="3">
    <source>
        <dbReference type="Pfam" id="PF00685"/>
    </source>
</evidence>
<dbReference type="AlphaFoldDB" id="F0XZZ9"/>
<name>F0XZZ9_AURAN</name>
<keyword evidence="5" id="KW-1185">Reference proteome</keyword>
<gene>
    <name evidence="4" type="ORF">AURANDRAFT_61883</name>
</gene>
<proteinExistence type="inferred from homology"/>
<dbReference type="KEGG" id="aaf:AURANDRAFT_61883"/>
<dbReference type="InterPro" id="IPR027417">
    <property type="entry name" value="P-loop_NTPase"/>
</dbReference>
<evidence type="ECO:0000313" key="5">
    <source>
        <dbReference type="Proteomes" id="UP000002729"/>
    </source>
</evidence>
<dbReference type="GeneID" id="20223647"/>
<protein>
    <recommendedName>
        <fullName evidence="3">Sulfotransferase domain-containing protein</fullName>
    </recommendedName>
</protein>
<feature type="domain" description="Sulfotransferase" evidence="3">
    <location>
        <begin position="66"/>
        <end position="277"/>
    </location>
</feature>
<reference evidence="4 5" key="1">
    <citation type="journal article" date="2011" name="Proc. Natl. Acad. Sci. U.S.A.">
        <title>Niche of harmful alga Aureococcus anophagefferens revealed through ecogenomics.</title>
        <authorList>
            <person name="Gobler C.J."/>
            <person name="Berry D.L."/>
            <person name="Dyhrman S.T."/>
            <person name="Wilhelm S.W."/>
            <person name="Salamov A."/>
            <person name="Lobanov A.V."/>
            <person name="Zhang Y."/>
            <person name="Collier J.L."/>
            <person name="Wurch L.L."/>
            <person name="Kustka A.B."/>
            <person name="Dill B.D."/>
            <person name="Shah M."/>
            <person name="VerBerkmoes N.C."/>
            <person name="Kuo A."/>
            <person name="Terry A."/>
            <person name="Pangilinan J."/>
            <person name="Lindquist E.A."/>
            <person name="Lucas S."/>
            <person name="Paulsen I.T."/>
            <person name="Hattenrath-Lehmann T.K."/>
            <person name="Talmage S.C."/>
            <person name="Walker E.A."/>
            <person name="Koch F."/>
            <person name="Burson A.M."/>
            <person name="Marcoval M.A."/>
            <person name="Tang Y.Z."/>
            <person name="Lecleir G.R."/>
            <person name="Coyne K.J."/>
            <person name="Berg G.M."/>
            <person name="Bertrand E.M."/>
            <person name="Saito M.A."/>
            <person name="Gladyshev V.N."/>
            <person name="Grigoriev I.V."/>
        </authorList>
    </citation>
    <scope>NUCLEOTIDE SEQUENCE [LARGE SCALE GENOMIC DNA]</scope>
    <source>
        <strain evidence="5">CCMP 1984</strain>
    </source>
</reference>
<comment type="similarity">
    <text evidence="1">Belongs to the sulfotransferase 1 family.</text>
</comment>
<evidence type="ECO:0000313" key="4">
    <source>
        <dbReference type="EMBL" id="EGB11431.1"/>
    </source>
</evidence>
<evidence type="ECO:0000256" key="1">
    <source>
        <dbReference type="ARBA" id="ARBA00005771"/>
    </source>
</evidence>
<sequence length="342" mass="37114">MLAAALRRVKPGNGLLSWAPTVVCTGLGLGAIVDLDHRENPTNLAKKPAYYEASGAAAFKALTARDDDVFVASYPKCGTSFGHGIVYALLRMDDDGACGDDGECGGRGQVYPDGVAAKRGDVERRAAFGAWSFEDLSAQRAPRLFTSHSKADALPATLALRGRYVVFARDPKDCLVSGFFFVRGLDAKPLYWLRRRYHDLDSYFETFLERDGGGTYGDWWSWHSDAAALAEDLGPERALVVFYEDFHRDFDAAAAALAAFLGVSLTPAKLAALRRRTAMGDDAGATVPTARLGRVGDHRRHLSAQHWLRLDRLFSARGAAAHPLLAPLAPERVFRAAAAEAE</sequence>